<reference evidence="2 3" key="1">
    <citation type="submission" date="2015-11" db="EMBL/GenBank/DDBJ databases">
        <title>Genomic analysis of 38 Legionella species identifies large and diverse effector repertoires.</title>
        <authorList>
            <person name="Burstein D."/>
            <person name="Amaro F."/>
            <person name="Zusman T."/>
            <person name="Lifshitz Z."/>
            <person name="Cohen O."/>
            <person name="Gilbert J.A."/>
            <person name="Pupko T."/>
            <person name="Shuman H.A."/>
            <person name="Segal G."/>
        </authorList>
    </citation>
    <scope>NUCLEOTIDE SEQUENCE [LARGE SCALE GENOMIC DNA]</scope>
    <source>
        <strain evidence="2 3">ATCC 49505</strain>
    </source>
</reference>
<comment type="caution">
    <text evidence="2">The sequence shown here is derived from an EMBL/GenBank/DDBJ whole genome shotgun (WGS) entry which is preliminary data.</text>
</comment>
<organism evidence="2 3">
    <name type="scientific">Legionella londiniensis</name>
    <dbReference type="NCBI Taxonomy" id="45068"/>
    <lineage>
        <taxon>Bacteria</taxon>
        <taxon>Pseudomonadati</taxon>
        <taxon>Pseudomonadota</taxon>
        <taxon>Gammaproteobacteria</taxon>
        <taxon>Legionellales</taxon>
        <taxon>Legionellaceae</taxon>
        <taxon>Legionella</taxon>
    </lineage>
</organism>
<dbReference type="AlphaFoldDB" id="A0A0W0VLY6"/>
<feature type="transmembrane region" description="Helical" evidence="1">
    <location>
        <begin position="677"/>
        <end position="698"/>
    </location>
</feature>
<accession>A0A0W0VLY6</accession>
<keyword evidence="1" id="KW-0472">Membrane</keyword>
<evidence type="ECO:0000313" key="2">
    <source>
        <dbReference type="EMBL" id="KTD21130.1"/>
    </source>
</evidence>
<dbReference type="PATRIC" id="fig|45068.5.peg.1327"/>
<gene>
    <name evidence="2" type="ORF">Llon_1228</name>
</gene>
<dbReference type="EMBL" id="LNYK01000016">
    <property type="protein sequence ID" value="KTD21130.1"/>
    <property type="molecule type" value="Genomic_DNA"/>
</dbReference>
<dbReference type="RefSeq" id="WP_058529231.1">
    <property type="nucleotide sequence ID" value="NZ_CAAAHZ010000003.1"/>
</dbReference>
<keyword evidence="1" id="KW-0812">Transmembrane</keyword>
<evidence type="ECO:0000256" key="1">
    <source>
        <dbReference type="SAM" id="Phobius"/>
    </source>
</evidence>
<proteinExistence type="predicted"/>
<evidence type="ECO:0000313" key="3">
    <source>
        <dbReference type="Proteomes" id="UP000054997"/>
    </source>
</evidence>
<keyword evidence="1" id="KW-1133">Transmembrane helix</keyword>
<dbReference type="STRING" id="45068.Llon_1228"/>
<dbReference type="Proteomes" id="UP000054997">
    <property type="component" value="Unassembled WGS sequence"/>
</dbReference>
<protein>
    <submittedName>
        <fullName evidence="2">Uncharacterized protein</fullName>
    </submittedName>
</protein>
<keyword evidence="3" id="KW-1185">Reference proteome</keyword>
<name>A0A0W0VLY6_9GAMM</name>
<dbReference type="OrthoDB" id="5649134at2"/>
<sequence>MRKILVINGHGAKLSDNVNINPQHSFITPGDASHSYVLSFDNMNRHLEEMTCRNQIWPIHDDEQEIQWHHYQRNNINDITISPLQQNFSFVMFASSLLNKKTGWEKLTTPEHDVLERGALAVRQGNKIIVLEQEALKEYLTNAQKGTHAGTPVFFCDKELGKIKPVSDTTLSEIYTGIQAIKEFQSTGTSVIVATCSPNAKTAKNICVKTKLSPYPIDHVMTKQKGDAMNKGPSPLRTLLDKVEKNTGNFSSYETSLGKGENIPFTDKPAQQFLAGLDVANKIEQLSKKPTGKINVQDIKDVTICSLGSENPLVIPKARIERLLKSAKVYVNNDIFPKGLYRKAKVTTQDKSISAAARKHWQNLAVGVCHAQEIDLLVDQQIDKEGRAIAAPRTGKIEEGSPAILLLSTPALNFAYGTARFLTQKQQEKFIAGMYRNLFSVAVREGREYIAMPAAGLSVFGGNCQQYFKILMEVAEEFPNLNVIYHPAKYSKEFDEALNKAGNPSNIVRASKDVVFIADQLTKEGKLCALHNPSDEDAVYGIYDIGQYWKNGKGAGYVGEEHIGSMTTAPLNSKGLNPDAFDQHLVEWQFKLKVNEKAQKQFEDALKSLHNVIEKFSKNGDANRKEAAEKLYGGLSVASQEYLKEPNEETYQTFKQQSDELIQEARKTLDTVESKQILANLALAVVGLGVFYAVAIVANKALNGRFLFFPPESARKIDSTEKSAIGLTVER</sequence>